<dbReference type="EMBL" id="JBEUWX010000002">
    <property type="protein sequence ID" value="MFA9950195.1"/>
    <property type="molecule type" value="Genomic_DNA"/>
</dbReference>
<dbReference type="Gene3D" id="3.90.1300.10">
    <property type="entry name" value="Amidase signature (AS) domain"/>
    <property type="match status" value="1"/>
</dbReference>
<dbReference type="Pfam" id="PF01425">
    <property type="entry name" value="Amidase"/>
    <property type="match status" value="1"/>
</dbReference>
<dbReference type="PANTHER" id="PTHR11895:SF176">
    <property type="entry name" value="AMIDASE AMID-RELATED"/>
    <property type="match status" value="1"/>
</dbReference>
<keyword evidence="3" id="KW-1185">Reference proteome</keyword>
<evidence type="ECO:0000259" key="1">
    <source>
        <dbReference type="Pfam" id="PF01425"/>
    </source>
</evidence>
<dbReference type="InterPro" id="IPR036928">
    <property type="entry name" value="AS_sf"/>
</dbReference>
<comment type="caution">
    <text evidence="2">The sequence shown here is derived from an EMBL/GenBank/DDBJ whole genome shotgun (WGS) entry which is preliminary data.</text>
</comment>
<evidence type="ECO:0000313" key="3">
    <source>
        <dbReference type="Proteomes" id="UP001574673"/>
    </source>
</evidence>
<dbReference type="InterPro" id="IPR000120">
    <property type="entry name" value="Amidase"/>
</dbReference>
<evidence type="ECO:0000313" key="2">
    <source>
        <dbReference type="EMBL" id="MFA9950195.1"/>
    </source>
</evidence>
<name>A0ABV4UG34_9RHOO</name>
<dbReference type="InterPro" id="IPR023631">
    <property type="entry name" value="Amidase_dom"/>
</dbReference>
<accession>A0ABV4UG34</accession>
<organism evidence="2 3">
    <name type="scientific">Dentiradicibacter hellwigii</name>
    <dbReference type="NCBI Taxonomy" id="3149053"/>
    <lineage>
        <taxon>Bacteria</taxon>
        <taxon>Pseudomonadati</taxon>
        <taxon>Pseudomonadota</taxon>
        <taxon>Betaproteobacteria</taxon>
        <taxon>Rhodocyclales</taxon>
        <taxon>Rhodocyclaceae</taxon>
        <taxon>Dentiradicibacter</taxon>
    </lineage>
</organism>
<sequence length="468" mass="49735">MNLPNRSALSALPTLAGLSDAFDRGEMTPDTLIERALQRAQDADCAHIFCTLDATRIQQAAAQATQRRQAGQALGAFDGIAVSWKDLFDQAGEITGVASLTTRDDAPKLRDALCVAQLKAAGMIAFGRTNMTEFAFSGLGVNPNFGTPVNAWSQGEALAPGGSSAGAALSVARGIVPVAMGSDTSGSVRIPAALNGLAGFKPSSARVSCIGVWALAPTLDSVGPLAHTVEDICLLMRLLAVDADAAPAPADNASGAAIIRAVVPDGVWTEDVEPQIQRAFEHSLVRLKQAGAEIIRKPLHALDRVASLFSEYGTLVGIEAWHLHQEALTRAHLMDAQVAKRLQANAAYPLQNLSRLLDWRMRLQRMLAEELQGALLLMPTTAIDAPPLRRLEEDEAFFVKANRRMLRNTMACSFLDLPGLTFPTGINDNGLPAALLVSAESGRDEAVLGAGQAMARWLTGDQPLNEKR</sequence>
<protein>
    <submittedName>
        <fullName evidence="2">Amidase family protein</fullName>
    </submittedName>
</protein>
<feature type="domain" description="Amidase" evidence="1">
    <location>
        <begin position="32"/>
        <end position="448"/>
    </location>
</feature>
<reference evidence="3" key="1">
    <citation type="submission" date="2024-06" db="EMBL/GenBank/DDBJ databases">
        <title>Radixoralia hellwigii gen. nov., sp nov., isolated from a root canal in the human oral cavity.</title>
        <authorList>
            <person name="Bartsch S."/>
            <person name="Wittmer A."/>
            <person name="Schulz A.-K."/>
            <person name="Neumann-Schaal M."/>
            <person name="Wolf J."/>
            <person name="Gronow S."/>
            <person name="Tennert C."/>
            <person name="Haecker G."/>
            <person name="Cieplik F."/>
            <person name="Al-Ahmad A."/>
        </authorList>
    </citation>
    <scope>NUCLEOTIDE SEQUENCE [LARGE SCALE GENOMIC DNA]</scope>
    <source>
        <strain evidence="3">Wk13</strain>
    </source>
</reference>
<proteinExistence type="predicted"/>
<dbReference type="Proteomes" id="UP001574673">
    <property type="component" value="Unassembled WGS sequence"/>
</dbReference>
<dbReference type="PANTHER" id="PTHR11895">
    <property type="entry name" value="TRANSAMIDASE"/>
    <property type="match status" value="1"/>
</dbReference>
<dbReference type="SUPFAM" id="SSF75304">
    <property type="entry name" value="Amidase signature (AS) enzymes"/>
    <property type="match status" value="1"/>
</dbReference>
<gene>
    <name evidence="2" type="ORF">ABCS64_07670</name>
</gene>